<organism evidence="7 8">
    <name type="scientific">Gracilibacillus marinus</name>
    <dbReference type="NCBI Taxonomy" id="630535"/>
    <lineage>
        <taxon>Bacteria</taxon>
        <taxon>Bacillati</taxon>
        <taxon>Bacillota</taxon>
        <taxon>Bacilli</taxon>
        <taxon>Bacillales</taxon>
        <taxon>Bacillaceae</taxon>
        <taxon>Gracilibacillus</taxon>
    </lineage>
</organism>
<reference evidence="8" key="1">
    <citation type="journal article" date="2019" name="Int. J. Syst. Evol. Microbiol.">
        <title>The Global Catalogue of Microorganisms (GCM) 10K type strain sequencing project: providing services to taxonomists for standard genome sequencing and annotation.</title>
        <authorList>
            <consortium name="The Broad Institute Genomics Platform"/>
            <consortium name="The Broad Institute Genome Sequencing Center for Infectious Disease"/>
            <person name="Wu L."/>
            <person name="Ma J."/>
        </authorList>
    </citation>
    <scope>NUCLEOTIDE SEQUENCE [LARGE SCALE GENOMIC DNA]</scope>
    <source>
        <strain evidence="8">KACC 14058</strain>
    </source>
</reference>
<evidence type="ECO:0000313" key="8">
    <source>
        <dbReference type="Proteomes" id="UP001595880"/>
    </source>
</evidence>
<keyword evidence="2 5" id="KW-0812">Transmembrane</keyword>
<dbReference type="PANTHER" id="PTHR43471">
    <property type="entry name" value="ABC TRANSPORTER PERMEASE"/>
    <property type="match status" value="1"/>
</dbReference>
<comment type="caution">
    <text evidence="7">The sequence shown here is derived from an EMBL/GenBank/DDBJ whole genome shotgun (WGS) entry which is preliminary data.</text>
</comment>
<feature type="transmembrane region" description="Helical" evidence="5">
    <location>
        <begin position="67"/>
        <end position="92"/>
    </location>
</feature>
<evidence type="ECO:0000313" key="7">
    <source>
        <dbReference type="EMBL" id="MFC4388850.1"/>
    </source>
</evidence>
<dbReference type="RefSeq" id="WP_390200175.1">
    <property type="nucleotide sequence ID" value="NZ_JBHSDV010000005.1"/>
</dbReference>
<feature type="transmembrane region" description="Helical" evidence="5">
    <location>
        <begin position="20"/>
        <end position="41"/>
    </location>
</feature>
<comment type="subcellular location">
    <subcellularLocation>
        <location evidence="1">Membrane</location>
        <topology evidence="1">Multi-pass membrane protein</topology>
    </subcellularLocation>
</comment>
<evidence type="ECO:0000256" key="2">
    <source>
        <dbReference type="ARBA" id="ARBA00022692"/>
    </source>
</evidence>
<dbReference type="Proteomes" id="UP001595880">
    <property type="component" value="Unassembled WGS sequence"/>
</dbReference>
<feature type="transmembrane region" description="Helical" evidence="5">
    <location>
        <begin position="152"/>
        <end position="174"/>
    </location>
</feature>
<dbReference type="EMBL" id="JBHSDV010000005">
    <property type="protein sequence ID" value="MFC4388850.1"/>
    <property type="molecule type" value="Genomic_DNA"/>
</dbReference>
<feature type="domain" description="ABC-2 type transporter transmembrane" evidence="6">
    <location>
        <begin position="75"/>
        <end position="245"/>
    </location>
</feature>
<evidence type="ECO:0000256" key="5">
    <source>
        <dbReference type="SAM" id="Phobius"/>
    </source>
</evidence>
<dbReference type="InterPro" id="IPR013525">
    <property type="entry name" value="ABC2_TM"/>
</dbReference>
<gene>
    <name evidence="7" type="ORF">ACFOZ1_13695</name>
</gene>
<accession>A0ABV8VZ04</accession>
<evidence type="ECO:0000259" key="6">
    <source>
        <dbReference type="Pfam" id="PF12698"/>
    </source>
</evidence>
<feature type="transmembrane region" description="Helical" evidence="5">
    <location>
        <begin position="181"/>
        <end position="201"/>
    </location>
</feature>
<protein>
    <submittedName>
        <fullName evidence="7">ABC transporter permease</fullName>
    </submittedName>
</protein>
<sequence length="258" mass="29443">MQWITIFQKELLEDWRNYKWIWVPLVFIILCIMDPLSTYYLPQILDAVGGLPEGTLLEIPETLPEDAIMMSLAQLSMIGVTIVAAVSMGVIAGERKSGVAEMILVKPVHYFSYITAKWAAKALLILASFLIGMLASWYYVNLLFGEIDFQQFIQTVFFYFIWLLFVLTLTTFFNTLVKSPGLVLSFTLITLLCMSIFNQIFSHTFTWFPNTISRYILQMLHEGAIPSELWGATIVTLVLSLVILISSNYIFKTKEMAD</sequence>
<evidence type="ECO:0000256" key="4">
    <source>
        <dbReference type="ARBA" id="ARBA00023136"/>
    </source>
</evidence>
<keyword evidence="4 5" id="KW-0472">Membrane</keyword>
<name>A0ABV8VZ04_9BACI</name>
<dbReference type="Pfam" id="PF12698">
    <property type="entry name" value="ABC2_membrane_3"/>
    <property type="match status" value="1"/>
</dbReference>
<feature type="transmembrane region" description="Helical" evidence="5">
    <location>
        <begin position="229"/>
        <end position="251"/>
    </location>
</feature>
<proteinExistence type="predicted"/>
<evidence type="ECO:0000256" key="3">
    <source>
        <dbReference type="ARBA" id="ARBA00022989"/>
    </source>
</evidence>
<keyword evidence="3 5" id="KW-1133">Transmembrane helix</keyword>
<feature type="transmembrane region" description="Helical" evidence="5">
    <location>
        <begin position="122"/>
        <end position="140"/>
    </location>
</feature>
<evidence type="ECO:0000256" key="1">
    <source>
        <dbReference type="ARBA" id="ARBA00004141"/>
    </source>
</evidence>
<keyword evidence="8" id="KW-1185">Reference proteome</keyword>